<sequence>MTLSMIKKGIHHVELWVPDLARAEASWGWLLESLGWQSYQRWDAGRSWRLDEVYIVVERTPALNAAEHDRHRPGLNHLALHAGPRENVDALAAEAPAHGWEPLFADRYPYAGGPDHYAAFLVDRDGFEVELVAS</sequence>
<evidence type="ECO:0000313" key="3">
    <source>
        <dbReference type="Proteomes" id="UP000653674"/>
    </source>
</evidence>
<evidence type="ECO:0000313" key="2">
    <source>
        <dbReference type="EMBL" id="GIG74267.1"/>
    </source>
</evidence>
<dbReference type="AlphaFoldDB" id="A0A8J3PLW2"/>
<keyword evidence="3" id="KW-1185">Reference proteome</keyword>
<dbReference type="Proteomes" id="UP000653674">
    <property type="component" value="Unassembled WGS sequence"/>
</dbReference>
<dbReference type="EMBL" id="BONU01000016">
    <property type="protein sequence ID" value="GIG74267.1"/>
    <property type="molecule type" value="Genomic_DNA"/>
</dbReference>
<dbReference type="PROSITE" id="PS51819">
    <property type="entry name" value="VOC"/>
    <property type="match status" value="1"/>
</dbReference>
<protein>
    <recommendedName>
        <fullName evidence="1">VOC domain-containing protein</fullName>
    </recommendedName>
</protein>
<dbReference type="InterPro" id="IPR037523">
    <property type="entry name" value="VOC_core"/>
</dbReference>
<reference evidence="2" key="1">
    <citation type="submission" date="2021-01" db="EMBL/GenBank/DDBJ databases">
        <title>Whole genome shotgun sequence of Planosporangium flavigriseum NBRC 105377.</title>
        <authorList>
            <person name="Komaki H."/>
            <person name="Tamura T."/>
        </authorList>
    </citation>
    <scope>NUCLEOTIDE SEQUENCE</scope>
    <source>
        <strain evidence="2">NBRC 105377</strain>
    </source>
</reference>
<dbReference type="PANTHER" id="PTHR36113">
    <property type="entry name" value="LYASE, PUTATIVE-RELATED-RELATED"/>
    <property type="match status" value="1"/>
</dbReference>
<gene>
    <name evidence="2" type="ORF">Pfl04_26710</name>
</gene>
<dbReference type="SUPFAM" id="SSF54593">
    <property type="entry name" value="Glyoxalase/Bleomycin resistance protein/Dihydroxybiphenyl dioxygenase"/>
    <property type="match status" value="1"/>
</dbReference>
<name>A0A8J3PLW2_9ACTN</name>
<feature type="domain" description="VOC" evidence="1">
    <location>
        <begin position="9"/>
        <end position="134"/>
    </location>
</feature>
<dbReference type="InterPro" id="IPR029068">
    <property type="entry name" value="Glyas_Bleomycin-R_OHBP_Dase"/>
</dbReference>
<organism evidence="2 3">
    <name type="scientific">Planosporangium flavigriseum</name>
    <dbReference type="NCBI Taxonomy" id="373681"/>
    <lineage>
        <taxon>Bacteria</taxon>
        <taxon>Bacillati</taxon>
        <taxon>Actinomycetota</taxon>
        <taxon>Actinomycetes</taxon>
        <taxon>Micromonosporales</taxon>
        <taxon>Micromonosporaceae</taxon>
        <taxon>Planosporangium</taxon>
    </lineage>
</organism>
<dbReference type="Gene3D" id="3.10.180.10">
    <property type="entry name" value="2,3-Dihydroxybiphenyl 1,2-Dioxygenase, domain 1"/>
    <property type="match status" value="1"/>
</dbReference>
<proteinExistence type="predicted"/>
<dbReference type="InterPro" id="IPR051332">
    <property type="entry name" value="Fosfomycin_Res_Enzymes"/>
</dbReference>
<evidence type="ECO:0000259" key="1">
    <source>
        <dbReference type="PROSITE" id="PS51819"/>
    </source>
</evidence>
<dbReference type="PANTHER" id="PTHR36113:SF6">
    <property type="entry name" value="FOSFOMYCIN RESISTANCE PROTEIN FOSX"/>
    <property type="match status" value="1"/>
</dbReference>
<comment type="caution">
    <text evidence="2">The sequence shown here is derived from an EMBL/GenBank/DDBJ whole genome shotgun (WGS) entry which is preliminary data.</text>
</comment>
<accession>A0A8J3PLW2</accession>
<dbReference type="Pfam" id="PF13669">
    <property type="entry name" value="Glyoxalase_4"/>
    <property type="match status" value="1"/>
</dbReference>